<accession>A0A369W1M7</accession>
<name>A0A369W1M7_9HYPH</name>
<organism evidence="1 2">
    <name type="scientific">Pelagibacterium lacus</name>
    <dbReference type="NCBI Taxonomy" id="2282655"/>
    <lineage>
        <taxon>Bacteria</taxon>
        <taxon>Pseudomonadati</taxon>
        <taxon>Pseudomonadota</taxon>
        <taxon>Alphaproteobacteria</taxon>
        <taxon>Hyphomicrobiales</taxon>
        <taxon>Devosiaceae</taxon>
        <taxon>Pelagibacterium</taxon>
    </lineage>
</organism>
<keyword evidence="2" id="KW-1185">Reference proteome</keyword>
<evidence type="ECO:0000313" key="2">
    <source>
        <dbReference type="Proteomes" id="UP000253759"/>
    </source>
</evidence>
<dbReference type="AlphaFoldDB" id="A0A369W1M7"/>
<evidence type="ECO:0000313" key="1">
    <source>
        <dbReference type="EMBL" id="RDE07939.1"/>
    </source>
</evidence>
<protein>
    <submittedName>
        <fullName evidence="1">Uncharacterized protein</fullName>
    </submittedName>
</protein>
<dbReference type="Proteomes" id="UP000253759">
    <property type="component" value="Unassembled WGS sequence"/>
</dbReference>
<comment type="caution">
    <text evidence="1">The sequence shown here is derived from an EMBL/GenBank/DDBJ whole genome shotgun (WGS) entry which is preliminary data.</text>
</comment>
<sequence length="72" mass="7508">MADLMGEHGGALGLFDYVEDEIAVIEFFLEEADNAMAPDTPDPDAVAAIEALTAELKTQQAISDAAICHASG</sequence>
<gene>
    <name evidence="1" type="ORF">DVH29_14135</name>
</gene>
<dbReference type="EMBL" id="QQNH01000028">
    <property type="protein sequence ID" value="RDE07939.1"/>
    <property type="molecule type" value="Genomic_DNA"/>
</dbReference>
<proteinExistence type="predicted"/>
<reference evidence="2" key="1">
    <citation type="submission" date="2018-07" db="EMBL/GenBank/DDBJ databases">
        <authorList>
            <person name="Liu B.-T."/>
            <person name="Du Z."/>
        </authorList>
    </citation>
    <scope>NUCLEOTIDE SEQUENCE [LARGE SCALE GENOMIC DNA]</scope>
    <source>
        <strain evidence="2">XYN52</strain>
    </source>
</reference>